<dbReference type="RefSeq" id="WP_139346320.1">
    <property type="nucleotide sequence ID" value="NZ_JACHEJ010000018.1"/>
</dbReference>
<gene>
    <name evidence="1" type="ORF">HNQ75_004063</name>
</gene>
<protein>
    <submittedName>
        <fullName evidence="1">Uncharacterized protein</fullName>
    </submittedName>
</protein>
<evidence type="ECO:0000313" key="2">
    <source>
        <dbReference type="Proteomes" id="UP000535501"/>
    </source>
</evidence>
<name>A0A7X0DGD9_9HYPH</name>
<sequence length="66" mass="7521">MAEDIMNLQPWRRARLRLRRSQPSFTYGGQYLTYFINGNILTATEISGGDKFIENLIIGEKASPIS</sequence>
<dbReference type="Proteomes" id="UP000535501">
    <property type="component" value="Unassembled WGS sequence"/>
</dbReference>
<keyword evidence="2" id="KW-1185">Reference proteome</keyword>
<reference evidence="1 2" key="1">
    <citation type="submission" date="2020-08" db="EMBL/GenBank/DDBJ databases">
        <title>Genomic Encyclopedia of Type Strains, Phase IV (KMG-IV): sequencing the most valuable type-strain genomes for metagenomic binning, comparative biology and taxonomic classification.</title>
        <authorList>
            <person name="Goeker M."/>
        </authorList>
    </citation>
    <scope>NUCLEOTIDE SEQUENCE [LARGE SCALE GENOMIC DNA]</scope>
    <source>
        <strain evidence="1 2">DSM 102134</strain>
    </source>
</reference>
<dbReference type="AlphaFoldDB" id="A0A7X0DGD9"/>
<organism evidence="1 2">
    <name type="scientific">Pseudorhizobium flavum</name>
    <dbReference type="NCBI Taxonomy" id="1335061"/>
    <lineage>
        <taxon>Bacteria</taxon>
        <taxon>Pseudomonadati</taxon>
        <taxon>Pseudomonadota</taxon>
        <taxon>Alphaproteobacteria</taxon>
        <taxon>Hyphomicrobiales</taxon>
        <taxon>Rhizobiaceae</taxon>
        <taxon>Rhizobium/Agrobacterium group</taxon>
        <taxon>Pseudorhizobium</taxon>
    </lineage>
</organism>
<proteinExistence type="predicted"/>
<evidence type="ECO:0000313" key="1">
    <source>
        <dbReference type="EMBL" id="MBB6182074.1"/>
    </source>
</evidence>
<comment type="caution">
    <text evidence="1">The sequence shown here is derived from an EMBL/GenBank/DDBJ whole genome shotgun (WGS) entry which is preliminary data.</text>
</comment>
<accession>A0A7X0DGD9</accession>
<dbReference type="EMBL" id="JACHEJ010000018">
    <property type="protein sequence ID" value="MBB6182074.1"/>
    <property type="molecule type" value="Genomic_DNA"/>
</dbReference>